<evidence type="ECO:0000256" key="3">
    <source>
        <dbReference type="ARBA" id="ARBA00023163"/>
    </source>
</evidence>
<sequence>MELREYVLDCLSGKKSFPIPGVGFHPTDVELVLYYLLWKATKKKFPVELIAEVDVYKFAPWKLADESIVKGDLEWYFFCPIEKKYLSGDRRNRTTDVGHWKVTGDPRDVKHNNALVGSIKTLIFYKKKGKARGERTNWVMHEYGLDDNYRAERGVAQSEHVLCKIFQKEGEGPRNNAQYGAPFKEEDWIDDEEVNRSAGLSIPASVLPNNHSNSLAAGTSQLNSMASESCFSEIVPSQHVVLPSVQSNNVDSEELPQVLGNDVLFSTSLVSNEDKKNKKPIHDRTAEVALPVDPNYKDLGYPAGPSEDVHTGSRYNGLNIRDLDKPLNIHPEAGEPQHVPFNGLNAGHNDYIDSEQFTTSKNTIHDGTVDAELPVGPIFEHLEDLDNKAGPSEVGDAFHSGSLYDGLNMRDLDKPLNPEAGESQHFPANSFGAPEVLYVPHQSYPWPDLPCEIENVSHNGTAEASFPSDDPDIFEGLENLDITTSGHGDAPPSFLEFDIDDLWKKLCCPSETGESQHIRTNDPEQFPVNSCHAAQQLPVSDLSQKDSSNKKERKRKRKEHNDERK</sequence>
<dbReference type="InterPro" id="IPR036093">
    <property type="entry name" value="NAC_dom_sf"/>
</dbReference>
<name>A0A7N2LZJ4_QUELO</name>
<evidence type="ECO:0000313" key="7">
    <source>
        <dbReference type="EnsemblPlants" id="QL06p028772:mrna"/>
    </source>
</evidence>
<feature type="domain" description="NAC" evidence="6">
    <location>
        <begin position="18"/>
        <end position="168"/>
    </location>
</feature>
<dbReference type="PROSITE" id="PS51005">
    <property type="entry name" value="NAC"/>
    <property type="match status" value="1"/>
</dbReference>
<evidence type="ECO:0000256" key="4">
    <source>
        <dbReference type="ARBA" id="ARBA00023242"/>
    </source>
</evidence>
<keyword evidence="3" id="KW-0804">Transcription</keyword>
<dbReference type="PANTHER" id="PTHR31744:SF210">
    <property type="entry name" value="NAC DOMAIN-CONTAINING PROTEIN 86-LIKE"/>
    <property type="match status" value="1"/>
</dbReference>
<dbReference type="FunCoup" id="A0A7N2LZJ4">
    <property type="interactions" value="1958"/>
</dbReference>
<dbReference type="Gramene" id="QL06p028772:mrna">
    <property type="protein sequence ID" value="QL06p028772:mrna"/>
    <property type="gene ID" value="QL06p028772"/>
</dbReference>
<gene>
    <name evidence="7" type="primary">LOC115950869</name>
</gene>
<dbReference type="EnsemblPlants" id="QL06p028772:mrna">
    <property type="protein sequence ID" value="QL06p028772:mrna"/>
    <property type="gene ID" value="QL06p028772"/>
</dbReference>
<dbReference type="Proteomes" id="UP000594261">
    <property type="component" value="Chromosome 6"/>
</dbReference>
<dbReference type="PANTHER" id="PTHR31744">
    <property type="entry name" value="PROTEIN CUP-SHAPED COTYLEDON 2-RELATED"/>
    <property type="match status" value="1"/>
</dbReference>
<dbReference type="AlphaFoldDB" id="A0A7N2LZJ4"/>
<dbReference type="InterPro" id="IPR003441">
    <property type="entry name" value="NAC-dom"/>
</dbReference>
<keyword evidence="4" id="KW-0539">Nucleus</keyword>
<accession>A0A7N2LZJ4</accession>
<dbReference type="GO" id="GO:0003677">
    <property type="term" value="F:DNA binding"/>
    <property type="evidence" value="ECO:0007669"/>
    <property type="project" value="UniProtKB-KW"/>
</dbReference>
<feature type="region of interest" description="Disordered" evidence="5">
    <location>
        <begin position="513"/>
        <end position="565"/>
    </location>
</feature>
<evidence type="ECO:0000259" key="6">
    <source>
        <dbReference type="PROSITE" id="PS51005"/>
    </source>
</evidence>
<keyword evidence="2" id="KW-0238">DNA-binding</keyword>
<reference evidence="7 8" key="1">
    <citation type="journal article" date="2016" name="G3 (Bethesda)">
        <title>First Draft Assembly and Annotation of the Genome of a California Endemic Oak Quercus lobata Nee (Fagaceae).</title>
        <authorList>
            <person name="Sork V.L."/>
            <person name="Fitz-Gibbon S.T."/>
            <person name="Puiu D."/>
            <person name="Crepeau M."/>
            <person name="Gugger P.F."/>
            <person name="Sherman R."/>
            <person name="Stevens K."/>
            <person name="Langley C.H."/>
            <person name="Pellegrini M."/>
            <person name="Salzberg S.L."/>
        </authorList>
    </citation>
    <scope>NUCLEOTIDE SEQUENCE [LARGE SCALE GENOMIC DNA]</scope>
    <source>
        <strain evidence="7 8">cv. SW786</strain>
    </source>
</reference>
<evidence type="ECO:0000256" key="5">
    <source>
        <dbReference type="SAM" id="MobiDB-lite"/>
    </source>
</evidence>
<organism evidence="7 8">
    <name type="scientific">Quercus lobata</name>
    <name type="common">Valley oak</name>
    <dbReference type="NCBI Taxonomy" id="97700"/>
    <lineage>
        <taxon>Eukaryota</taxon>
        <taxon>Viridiplantae</taxon>
        <taxon>Streptophyta</taxon>
        <taxon>Embryophyta</taxon>
        <taxon>Tracheophyta</taxon>
        <taxon>Spermatophyta</taxon>
        <taxon>Magnoliopsida</taxon>
        <taxon>eudicotyledons</taxon>
        <taxon>Gunneridae</taxon>
        <taxon>Pentapetalae</taxon>
        <taxon>rosids</taxon>
        <taxon>fabids</taxon>
        <taxon>Fagales</taxon>
        <taxon>Fagaceae</taxon>
        <taxon>Quercus</taxon>
    </lineage>
</organism>
<reference evidence="7" key="2">
    <citation type="submission" date="2021-01" db="UniProtKB">
        <authorList>
            <consortium name="EnsemblPlants"/>
        </authorList>
    </citation>
    <scope>IDENTIFICATION</scope>
</reference>
<dbReference type="Pfam" id="PF02365">
    <property type="entry name" value="NAM"/>
    <property type="match status" value="1"/>
</dbReference>
<dbReference type="KEGG" id="qlo:115950869"/>
<keyword evidence="8" id="KW-1185">Reference proteome</keyword>
<evidence type="ECO:0000256" key="2">
    <source>
        <dbReference type="ARBA" id="ARBA00023125"/>
    </source>
</evidence>
<dbReference type="GO" id="GO:0006355">
    <property type="term" value="P:regulation of DNA-templated transcription"/>
    <property type="evidence" value="ECO:0007669"/>
    <property type="project" value="InterPro"/>
</dbReference>
<protein>
    <recommendedName>
        <fullName evidence="6">NAC domain-containing protein</fullName>
    </recommendedName>
</protein>
<dbReference type="OrthoDB" id="1469651at2759"/>
<dbReference type="GeneID" id="115950869"/>
<proteinExistence type="predicted"/>
<dbReference type="InParanoid" id="A0A7N2LZJ4"/>
<dbReference type="SUPFAM" id="SSF101941">
    <property type="entry name" value="NAC domain"/>
    <property type="match status" value="1"/>
</dbReference>
<evidence type="ECO:0000256" key="1">
    <source>
        <dbReference type="ARBA" id="ARBA00023015"/>
    </source>
</evidence>
<dbReference type="RefSeq" id="XP_030924000.1">
    <property type="nucleotide sequence ID" value="XM_031068140.1"/>
</dbReference>
<evidence type="ECO:0000313" key="8">
    <source>
        <dbReference type="Proteomes" id="UP000594261"/>
    </source>
</evidence>
<keyword evidence="1" id="KW-0805">Transcription regulation</keyword>
<dbReference type="Gene3D" id="2.170.150.80">
    <property type="entry name" value="NAC domain"/>
    <property type="match status" value="1"/>
</dbReference>
<dbReference type="EMBL" id="LRBV02000006">
    <property type="status" value="NOT_ANNOTATED_CDS"/>
    <property type="molecule type" value="Genomic_DNA"/>
</dbReference>